<dbReference type="GO" id="GO:0016020">
    <property type="term" value="C:membrane"/>
    <property type="evidence" value="ECO:0007669"/>
    <property type="project" value="UniProtKB-SubCell"/>
</dbReference>
<feature type="transmembrane region" description="Helical" evidence="7">
    <location>
        <begin position="164"/>
        <end position="185"/>
    </location>
</feature>
<keyword evidence="6 7" id="KW-0472">Membrane</keyword>
<dbReference type="HOGENOM" id="CLU_034788_7_0_1"/>
<comment type="subcellular location">
    <subcellularLocation>
        <location evidence="1">Membrane</location>
        <topology evidence="1">Multi-pass membrane protein</topology>
    </subcellularLocation>
</comment>
<protein>
    <submittedName>
        <fullName evidence="8 9">Uncharacterized protein</fullName>
    </submittedName>
</protein>
<evidence type="ECO:0000256" key="6">
    <source>
        <dbReference type="ARBA" id="ARBA00023136"/>
    </source>
</evidence>
<dbReference type="PANTHER" id="PTHR10361:SF28">
    <property type="entry name" value="P3 PROTEIN-RELATED"/>
    <property type="match status" value="1"/>
</dbReference>
<keyword evidence="5 7" id="KW-1133">Transmembrane helix</keyword>
<keyword evidence="10" id="KW-1185">Reference proteome</keyword>
<comment type="similarity">
    <text evidence="2">Belongs to the bile acid:sodium symporter (BASS) (TC 2.A.28) family.</text>
</comment>
<evidence type="ECO:0000313" key="8">
    <source>
        <dbReference type="EMBL" id="ELU05793.1"/>
    </source>
</evidence>
<evidence type="ECO:0000256" key="3">
    <source>
        <dbReference type="ARBA" id="ARBA00022692"/>
    </source>
</evidence>
<dbReference type="InterPro" id="IPR002657">
    <property type="entry name" value="BilAc:Na_symport/Acr3"/>
</dbReference>
<feature type="transmembrane region" description="Helical" evidence="7">
    <location>
        <begin position="83"/>
        <end position="114"/>
    </location>
</feature>
<evidence type="ECO:0000256" key="2">
    <source>
        <dbReference type="ARBA" id="ARBA00006528"/>
    </source>
</evidence>
<dbReference type="Proteomes" id="UP000014760">
    <property type="component" value="Unassembled WGS sequence"/>
</dbReference>
<reference evidence="9" key="3">
    <citation type="submission" date="2015-06" db="UniProtKB">
        <authorList>
            <consortium name="EnsemblMetazoa"/>
        </authorList>
    </citation>
    <scope>IDENTIFICATION</scope>
</reference>
<evidence type="ECO:0000256" key="4">
    <source>
        <dbReference type="ARBA" id="ARBA00022847"/>
    </source>
</evidence>
<keyword evidence="4" id="KW-0769">Symport</keyword>
<accession>R7UI59</accession>
<reference evidence="8 10" key="2">
    <citation type="journal article" date="2013" name="Nature">
        <title>Insights into bilaterian evolution from three spiralian genomes.</title>
        <authorList>
            <person name="Simakov O."/>
            <person name="Marletaz F."/>
            <person name="Cho S.J."/>
            <person name="Edsinger-Gonzales E."/>
            <person name="Havlak P."/>
            <person name="Hellsten U."/>
            <person name="Kuo D.H."/>
            <person name="Larsson T."/>
            <person name="Lv J."/>
            <person name="Arendt D."/>
            <person name="Savage R."/>
            <person name="Osoegawa K."/>
            <person name="de Jong P."/>
            <person name="Grimwood J."/>
            <person name="Chapman J.A."/>
            <person name="Shapiro H."/>
            <person name="Aerts A."/>
            <person name="Otillar R.P."/>
            <person name="Terry A.Y."/>
            <person name="Boore J.L."/>
            <person name="Grigoriev I.V."/>
            <person name="Lindberg D.R."/>
            <person name="Seaver E.C."/>
            <person name="Weisblat D.A."/>
            <person name="Putnam N.H."/>
            <person name="Rokhsar D.S."/>
        </authorList>
    </citation>
    <scope>NUCLEOTIDE SEQUENCE</scope>
    <source>
        <strain evidence="8 10">I ESC-2004</strain>
    </source>
</reference>
<reference evidence="10" key="1">
    <citation type="submission" date="2012-12" db="EMBL/GenBank/DDBJ databases">
        <authorList>
            <person name="Hellsten U."/>
            <person name="Grimwood J."/>
            <person name="Chapman J.A."/>
            <person name="Shapiro H."/>
            <person name="Aerts A."/>
            <person name="Otillar R.P."/>
            <person name="Terry A.Y."/>
            <person name="Boore J.L."/>
            <person name="Simakov O."/>
            <person name="Marletaz F."/>
            <person name="Cho S.-J."/>
            <person name="Edsinger-Gonzales E."/>
            <person name="Havlak P."/>
            <person name="Kuo D.-H."/>
            <person name="Larsson T."/>
            <person name="Lv J."/>
            <person name="Arendt D."/>
            <person name="Savage R."/>
            <person name="Osoegawa K."/>
            <person name="de Jong P."/>
            <person name="Lindberg D.R."/>
            <person name="Seaver E.C."/>
            <person name="Weisblat D.A."/>
            <person name="Putnam N.H."/>
            <person name="Grigoriev I.V."/>
            <person name="Rokhsar D.S."/>
        </authorList>
    </citation>
    <scope>NUCLEOTIDE SEQUENCE</scope>
    <source>
        <strain evidence="10">I ESC-2004</strain>
    </source>
</reference>
<dbReference type="AlphaFoldDB" id="R7UI59"/>
<dbReference type="OrthoDB" id="203097at2759"/>
<dbReference type="PANTHER" id="PTHR10361">
    <property type="entry name" value="SODIUM-BILE ACID COTRANSPORTER"/>
    <property type="match status" value="1"/>
</dbReference>
<dbReference type="OMA" id="NILAYLM"/>
<evidence type="ECO:0000256" key="1">
    <source>
        <dbReference type="ARBA" id="ARBA00004141"/>
    </source>
</evidence>
<dbReference type="EMBL" id="KB301235">
    <property type="protein sequence ID" value="ELU05793.1"/>
    <property type="molecule type" value="Genomic_DNA"/>
</dbReference>
<organism evidence="8">
    <name type="scientific">Capitella teleta</name>
    <name type="common">Polychaete worm</name>
    <dbReference type="NCBI Taxonomy" id="283909"/>
    <lineage>
        <taxon>Eukaryota</taxon>
        <taxon>Metazoa</taxon>
        <taxon>Spiralia</taxon>
        <taxon>Lophotrochozoa</taxon>
        <taxon>Annelida</taxon>
        <taxon>Polychaeta</taxon>
        <taxon>Sedentaria</taxon>
        <taxon>Scolecida</taxon>
        <taxon>Capitellidae</taxon>
        <taxon>Capitella</taxon>
    </lineage>
</organism>
<name>R7UI59_CAPTE</name>
<dbReference type="InterPro" id="IPR004710">
    <property type="entry name" value="Bilac:Na_transpt"/>
</dbReference>
<keyword evidence="4" id="KW-0813">Transport</keyword>
<dbReference type="GO" id="GO:0015293">
    <property type="term" value="F:symporter activity"/>
    <property type="evidence" value="ECO:0007669"/>
    <property type="project" value="UniProtKB-KW"/>
</dbReference>
<proteinExistence type="inferred from homology"/>
<evidence type="ECO:0000256" key="5">
    <source>
        <dbReference type="ARBA" id="ARBA00022989"/>
    </source>
</evidence>
<dbReference type="Pfam" id="PF01758">
    <property type="entry name" value="SBF"/>
    <property type="match status" value="1"/>
</dbReference>
<evidence type="ECO:0000313" key="9">
    <source>
        <dbReference type="EnsemblMetazoa" id="CapteP193241"/>
    </source>
</evidence>
<feature type="transmembrane region" description="Helical" evidence="7">
    <location>
        <begin position="45"/>
        <end position="71"/>
    </location>
</feature>
<evidence type="ECO:0000256" key="7">
    <source>
        <dbReference type="SAM" id="Phobius"/>
    </source>
</evidence>
<dbReference type="InterPro" id="IPR038770">
    <property type="entry name" value="Na+/solute_symporter_sf"/>
</dbReference>
<feature type="transmembrane region" description="Helical" evidence="7">
    <location>
        <begin position="191"/>
        <end position="214"/>
    </location>
</feature>
<dbReference type="Gene3D" id="1.20.1530.20">
    <property type="match status" value="1"/>
</dbReference>
<dbReference type="STRING" id="283909.R7UI59"/>
<dbReference type="EnsemblMetazoa" id="CapteT193241">
    <property type="protein sequence ID" value="CapteP193241"/>
    <property type="gene ID" value="CapteG193241"/>
</dbReference>
<sequence>MPACAFGYAHALSLSPLHSIALLVVSSCPRGAISNVFTYWTRGDLALSIFMTLVSTILALAFMPLNMFLYLRQWTDEDIKIPFVQNVLVILMTWIPVTIGLVIGGVVNMLFMILLMVLHNTMSPTLFFLSATSWVAGATFPVIGFGVGFLISCVACLQINQCKTVAFETGIQNISVALTLFSLSFDGSTTGLLVQIPLVFAFGQFAFGILVTFLHRIYFRVTDKGREEALDENKKVVPRVAQEETDLKEHKVTPLL</sequence>
<keyword evidence="3 7" id="KW-0812">Transmembrane</keyword>
<evidence type="ECO:0000313" key="10">
    <source>
        <dbReference type="Proteomes" id="UP000014760"/>
    </source>
</evidence>
<gene>
    <name evidence="8" type="ORF">CAPTEDRAFT_193241</name>
</gene>
<feature type="transmembrane region" description="Helical" evidence="7">
    <location>
        <begin position="134"/>
        <end position="157"/>
    </location>
</feature>
<dbReference type="EMBL" id="AMQN01007716">
    <property type="status" value="NOT_ANNOTATED_CDS"/>
    <property type="molecule type" value="Genomic_DNA"/>
</dbReference>